<dbReference type="PANTHER" id="PTHR13887">
    <property type="entry name" value="GLUTATHIONE S-TRANSFERASE KAPPA"/>
    <property type="match status" value="1"/>
</dbReference>
<proteinExistence type="predicted"/>
<dbReference type="PANTHER" id="PTHR13887:SF41">
    <property type="entry name" value="THIOREDOXIN SUPERFAMILY PROTEIN"/>
    <property type="match status" value="1"/>
</dbReference>
<protein>
    <submittedName>
        <fullName evidence="2">DsbA family oxidoreductase</fullName>
    </submittedName>
</protein>
<gene>
    <name evidence="2" type="ORF">ACIBG2_30095</name>
</gene>
<organism evidence="2 3">
    <name type="scientific">Nonomuraea typhae</name>
    <dbReference type="NCBI Taxonomy" id="2603600"/>
    <lineage>
        <taxon>Bacteria</taxon>
        <taxon>Bacillati</taxon>
        <taxon>Actinomycetota</taxon>
        <taxon>Actinomycetes</taxon>
        <taxon>Streptosporangiales</taxon>
        <taxon>Streptosporangiaceae</taxon>
        <taxon>Nonomuraea</taxon>
    </lineage>
</organism>
<comment type="caution">
    <text evidence="2">The sequence shown here is derived from an EMBL/GenBank/DDBJ whole genome shotgun (WGS) entry which is preliminary data.</text>
</comment>
<dbReference type="CDD" id="cd03024">
    <property type="entry name" value="DsbA_FrnE"/>
    <property type="match status" value="1"/>
</dbReference>
<dbReference type="Pfam" id="PF01323">
    <property type="entry name" value="DSBA"/>
    <property type="match status" value="1"/>
</dbReference>
<dbReference type="InterPro" id="IPR001853">
    <property type="entry name" value="DSBA-like_thioredoxin_dom"/>
</dbReference>
<accession>A0ABW7Z1G2</accession>
<feature type="domain" description="DSBA-like thioredoxin" evidence="1">
    <location>
        <begin position="74"/>
        <end position="262"/>
    </location>
</feature>
<sequence length="291" mass="31855">MPPRPSTRRSVYPPITRSVPFIAGDRLARSRNFRTPGSPRLPPGNGLTLKCILLHIARTFYYQSMQNDNITIKVELFSDMICPFCHIGKTLLDQALDQFDQRDQVEVSYRSFQLDPSAARVAGETLPEREMRFHGLSRAAVRQRLGTVTAMAEAAGLAYDLDRALPVRTFDAHRLTHFAAEYGKAGELSGRLLQAYTSEGRSLADHDTLVELAAATGLDAGQAREVLASGRYADAVRADVARAARLGVGGVPTLVIDGYQGISAIESPEVLVEMFRKALARAGERACAEPR</sequence>
<dbReference type="EMBL" id="JBITGY010000008">
    <property type="protein sequence ID" value="MFI6501665.1"/>
    <property type="molecule type" value="Genomic_DNA"/>
</dbReference>
<dbReference type="InterPro" id="IPR036249">
    <property type="entry name" value="Thioredoxin-like_sf"/>
</dbReference>
<reference evidence="2 3" key="1">
    <citation type="submission" date="2024-10" db="EMBL/GenBank/DDBJ databases">
        <title>The Natural Products Discovery Center: Release of the First 8490 Sequenced Strains for Exploring Actinobacteria Biosynthetic Diversity.</title>
        <authorList>
            <person name="Kalkreuter E."/>
            <person name="Kautsar S.A."/>
            <person name="Yang D."/>
            <person name="Bader C.D."/>
            <person name="Teijaro C.N."/>
            <person name="Fluegel L."/>
            <person name="Davis C.M."/>
            <person name="Simpson J.R."/>
            <person name="Lauterbach L."/>
            <person name="Steele A.D."/>
            <person name="Gui C."/>
            <person name="Meng S."/>
            <person name="Li G."/>
            <person name="Viehrig K."/>
            <person name="Ye F."/>
            <person name="Su P."/>
            <person name="Kiefer A.F."/>
            <person name="Nichols A."/>
            <person name="Cepeda A.J."/>
            <person name="Yan W."/>
            <person name="Fan B."/>
            <person name="Jiang Y."/>
            <person name="Adhikari A."/>
            <person name="Zheng C.-J."/>
            <person name="Schuster L."/>
            <person name="Cowan T.M."/>
            <person name="Smanski M.J."/>
            <person name="Chevrette M.G."/>
            <person name="De Carvalho L.P.S."/>
            <person name="Shen B."/>
        </authorList>
    </citation>
    <scope>NUCLEOTIDE SEQUENCE [LARGE SCALE GENOMIC DNA]</scope>
    <source>
        <strain evidence="2 3">NPDC050545</strain>
    </source>
</reference>
<dbReference type="Gene3D" id="3.40.30.10">
    <property type="entry name" value="Glutaredoxin"/>
    <property type="match status" value="1"/>
</dbReference>
<name>A0ABW7Z1G2_9ACTN</name>
<evidence type="ECO:0000259" key="1">
    <source>
        <dbReference type="Pfam" id="PF01323"/>
    </source>
</evidence>
<keyword evidence="3" id="KW-1185">Reference proteome</keyword>
<dbReference type="SUPFAM" id="SSF52833">
    <property type="entry name" value="Thioredoxin-like"/>
    <property type="match status" value="1"/>
</dbReference>
<evidence type="ECO:0000313" key="2">
    <source>
        <dbReference type="EMBL" id="MFI6501665.1"/>
    </source>
</evidence>
<dbReference type="Proteomes" id="UP001612741">
    <property type="component" value="Unassembled WGS sequence"/>
</dbReference>
<evidence type="ECO:0000313" key="3">
    <source>
        <dbReference type="Proteomes" id="UP001612741"/>
    </source>
</evidence>
<dbReference type="RefSeq" id="WP_397086389.1">
    <property type="nucleotide sequence ID" value="NZ_JBITGY010000008.1"/>
</dbReference>